<dbReference type="Gene3D" id="1.10.10.10">
    <property type="entry name" value="Winged helix-like DNA-binding domain superfamily/Winged helix DNA-binding domain"/>
    <property type="match status" value="1"/>
</dbReference>
<dbReference type="Gene3D" id="1.10.220.20">
    <property type="match status" value="1"/>
</dbReference>
<dbReference type="InterPro" id="IPR023394">
    <property type="entry name" value="Sec7_C_sf"/>
</dbReference>
<feature type="compositionally biased region" description="Polar residues" evidence="1">
    <location>
        <begin position="457"/>
        <end position="503"/>
    </location>
</feature>
<dbReference type="SUPFAM" id="SSF52540">
    <property type="entry name" value="P-loop containing nucleoside triphosphate hydrolases"/>
    <property type="match status" value="1"/>
</dbReference>
<dbReference type="AlphaFoldDB" id="A0A2P6MRH2"/>
<dbReference type="Gene3D" id="1.10.1000.11">
    <property type="entry name" value="Arf Nucleotide-binding Site Opener,domain 2"/>
    <property type="match status" value="1"/>
</dbReference>
<dbReference type="InterPro" id="IPR036390">
    <property type="entry name" value="WH_DNA-bd_sf"/>
</dbReference>
<dbReference type="Gene3D" id="3.40.50.300">
    <property type="entry name" value="P-loop containing nucleotide triphosphate hydrolases"/>
    <property type="match status" value="1"/>
</dbReference>
<dbReference type="SMART" id="SM00173">
    <property type="entry name" value="RAS"/>
    <property type="match status" value="1"/>
</dbReference>
<sequence length="813" mass="91963">MGKYQNQKQRLSNMEALIFDWIQVLCARPRWLNIGSRMSFIGDGNPHRRITRSDSMDSFNSTFSAVTTNTGISSLSMQSVDRQEIWIPEEQRAMIWKMKDPIRGILLRDHWKSFKTYKRCFAGREVVQWIVSNHFASKLENAETIAKEIFEKKVFQPYHHKKMPTFRRDMSTYYKFSNAEDIIMVAHNYNRSIIAHYKFCVIGVAGTGKTSCCKNWASGQYQEVTTKGKPPNQYYTRYGERIAEEVADIELLDCDLPPLPTTDTETKNEEFKRGLVDLQTWSDWASGMLLTYSTSSRGSFEEISRIFQAMRYVTRFHASVLVVAVDFGEENMKVTPKEGEELAKKHRCPHIVISVGKGFQLAVEQLAKAIQVGRPKMIKSGWVKMRSGNTRSFKKQYLTLLPSSLQFHSKKPMSSADNANLKGIISITGNCMVSMEAPPQLKQSASELTIQVGGDMSISSPDLTSNDSPSSVPTRKNSFLQQPHLKSNTAPSTPENTRQSRIRTGSFLGSSRSGSFLGNLSNDGNSVCSDVSGRVSLDSSSSQVDGLGRLWLVGKTGAEYELIFKTVDDRDEWYTEITYWILSARNTEQQRQVTVVVEDEQYNNSSGTSSEISPKSHSVSEMTNEEIIQMALQRFEQRPKKSIDYLIQNEVLQDAPDAVCSFLCENVDKISKRALGEYFGECRDGFVKSVLILYLKSMDFESMTYDGAIRKFMSTFLLPGESQKISPILEMFARRYCECNPDAFKNVAHTLAFSIMMLQTDAHNSAVVHKMTREQFCSNTNVGLQALSPSLSLPMEYLSAIYNRVVDSPILFS</sequence>
<dbReference type="InterPro" id="IPR001806">
    <property type="entry name" value="Small_GTPase"/>
</dbReference>
<dbReference type="InterPro" id="IPR001849">
    <property type="entry name" value="PH_domain"/>
</dbReference>
<evidence type="ECO:0000256" key="1">
    <source>
        <dbReference type="SAM" id="MobiDB-lite"/>
    </source>
</evidence>
<dbReference type="GO" id="GO:0032012">
    <property type="term" value="P:regulation of ARF protein signal transduction"/>
    <property type="evidence" value="ECO:0007669"/>
    <property type="project" value="InterPro"/>
</dbReference>
<dbReference type="GO" id="GO:0005085">
    <property type="term" value="F:guanyl-nucleotide exchange factor activity"/>
    <property type="evidence" value="ECO:0007669"/>
    <property type="project" value="InterPro"/>
</dbReference>
<reference evidence="5 6" key="1">
    <citation type="journal article" date="2018" name="Genome Biol. Evol.">
        <title>Multiple Roots of Fruiting Body Formation in Amoebozoa.</title>
        <authorList>
            <person name="Hillmann F."/>
            <person name="Forbes G."/>
            <person name="Novohradska S."/>
            <person name="Ferling I."/>
            <person name="Riege K."/>
            <person name="Groth M."/>
            <person name="Westermann M."/>
            <person name="Marz M."/>
            <person name="Spaller T."/>
            <person name="Winckler T."/>
            <person name="Schaap P."/>
            <person name="Glockner G."/>
        </authorList>
    </citation>
    <scope>NUCLEOTIDE SEQUENCE [LARGE SCALE GENOMIC DNA]</scope>
    <source>
        <strain evidence="5 6">Jena</strain>
    </source>
</reference>
<dbReference type="STRING" id="1890364.A0A2P6MRH2"/>
<feature type="region of interest" description="Disordered" evidence="1">
    <location>
        <begin position="455"/>
        <end position="508"/>
    </location>
</feature>
<evidence type="ECO:0000259" key="4">
    <source>
        <dbReference type="PROSITE" id="PS50190"/>
    </source>
</evidence>
<keyword evidence="6" id="KW-1185">Reference proteome</keyword>
<dbReference type="SMART" id="SM00222">
    <property type="entry name" value="Sec7"/>
    <property type="match status" value="1"/>
</dbReference>
<dbReference type="InterPro" id="IPR036388">
    <property type="entry name" value="WH-like_DNA-bd_sf"/>
</dbReference>
<dbReference type="PROSITE" id="PS50186">
    <property type="entry name" value="DEP"/>
    <property type="match status" value="1"/>
</dbReference>
<evidence type="ECO:0000313" key="6">
    <source>
        <dbReference type="Proteomes" id="UP000241769"/>
    </source>
</evidence>
<dbReference type="GO" id="GO:0003924">
    <property type="term" value="F:GTPase activity"/>
    <property type="evidence" value="ECO:0007669"/>
    <property type="project" value="InterPro"/>
</dbReference>
<dbReference type="Proteomes" id="UP000241769">
    <property type="component" value="Unassembled WGS sequence"/>
</dbReference>
<dbReference type="InParanoid" id="A0A2P6MRH2"/>
<name>A0A2P6MRH2_9EUKA</name>
<comment type="caution">
    <text evidence="5">The sequence shown here is derived from an EMBL/GenBank/DDBJ whole genome shotgun (WGS) entry which is preliminary data.</text>
</comment>
<dbReference type="InterPro" id="IPR000591">
    <property type="entry name" value="DEP_dom"/>
</dbReference>
<dbReference type="GO" id="GO:0035556">
    <property type="term" value="P:intracellular signal transduction"/>
    <property type="evidence" value="ECO:0007669"/>
    <property type="project" value="InterPro"/>
</dbReference>
<feature type="domain" description="SEC7" evidence="4">
    <location>
        <begin position="617"/>
        <end position="808"/>
    </location>
</feature>
<dbReference type="PROSITE" id="PS50190">
    <property type="entry name" value="SEC7"/>
    <property type="match status" value="1"/>
</dbReference>
<dbReference type="InterPro" id="IPR027417">
    <property type="entry name" value="P-loop_NTPase"/>
</dbReference>
<dbReference type="SMART" id="SM00049">
    <property type="entry name" value="DEP"/>
    <property type="match status" value="1"/>
</dbReference>
<feature type="domain" description="DEP" evidence="3">
    <location>
        <begin position="101"/>
        <end position="178"/>
    </location>
</feature>
<dbReference type="GO" id="GO:0005525">
    <property type="term" value="F:GTP binding"/>
    <property type="evidence" value="ECO:0007669"/>
    <property type="project" value="InterPro"/>
</dbReference>
<protein>
    <submittedName>
        <fullName evidence="5">Brefeldin A-inhibited guanine nucleotide-exchange protein 1-like</fullName>
    </submittedName>
</protein>
<dbReference type="EMBL" id="MDYQ01000477">
    <property type="protein sequence ID" value="PRP74295.1"/>
    <property type="molecule type" value="Genomic_DNA"/>
</dbReference>
<gene>
    <name evidence="5" type="ORF">PROFUN_11797</name>
</gene>
<dbReference type="InterPro" id="IPR000904">
    <property type="entry name" value="Sec7_dom"/>
</dbReference>
<evidence type="ECO:0000259" key="3">
    <source>
        <dbReference type="PROSITE" id="PS50186"/>
    </source>
</evidence>
<dbReference type="Pfam" id="PF01369">
    <property type="entry name" value="Sec7"/>
    <property type="match status" value="1"/>
</dbReference>
<evidence type="ECO:0000259" key="2">
    <source>
        <dbReference type="PROSITE" id="PS50003"/>
    </source>
</evidence>
<dbReference type="SUPFAM" id="SSF46785">
    <property type="entry name" value="Winged helix' DNA-binding domain"/>
    <property type="match status" value="1"/>
</dbReference>
<dbReference type="Pfam" id="PF00071">
    <property type="entry name" value="Ras"/>
    <property type="match status" value="1"/>
</dbReference>
<dbReference type="CDD" id="cd00171">
    <property type="entry name" value="Sec7"/>
    <property type="match status" value="1"/>
</dbReference>
<dbReference type="SMART" id="SM00233">
    <property type="entry name" value="PH"/>
    <property type="match status" value="1"/>
</dbReference>
<dbReference type="InterPro" id="IPR035999">
    <property type="entry name" value="Sec7_dom_sf"/>
</dbReference>
<dbReference type="PANTHER" id="PTHR10663">
    <property type="entry name" value="GUANYL-NUCLEOTIDE EXCHANGE FACTOR"/>
    <property type="match status" value="1"/>
</dbReference>
<dbReference type="Gene3D" id="2.30.29.30">
    <property type="entry name" value="Pleckstrin-homology domain (PH domain)/Phosphotyrosine-binding domain (PTB)"/>
    <property type="match status" value="1"/>
</dbReference>
<dbReference type="CDD" id="cd04371">
    <property type="entry name" value="DEP"/>
    <property type="match status" value="1"/>
</dbReference>
<dbReference type="OrthoDB" id="430364at2759"/>
<dbReference type="InterPro" id="IPR011993">
    <property type="entry name" value="PH-like_dom_sf"/>
</dbReference>
<dbReference type="SUPFAM" id="SSF50729">
    <property type="entry name" value="PH domain-like"/>
    <property type="match status" value="1"/>
</dbReference>
<dbReference type="PROSITE" id="PS50003">
    <property type="entry name" value="PH_DOMAIN"/>
    <property type="match status" value="1"/>
</dbReference>
<dbReference type="CDD" id="cd00821">
    <property type="entry name" value="PH"/>
    <property type="match status" value="1"/>
</dbReference>
<feature type="domain" description="PH" evidence="2">
    <location>
        <begin position="376"/>
        <end position="582"/>
    </location>
</feature>
<accession>A0A2P6MRH2</accession>
<dbReference type="Pfam" id="PF00610">
    <property type="entry name" value="DEP"/>
    <property type="match status" value="1"/>
</dbReference>
<organism evidence="5 6">
    <name type="scientific">Planoprotostelium fungivorum</name>
    <dbReference type="NCBI Taxonomy" id="1890364"/>
    <lineage>
        <taxon>Eukaryota</taxon>
        <taxon>Amoebozoa</taxon>
        <taxon>Evosea</taxon>
        <taxon>Variosea</taxon>
        <taxon>Cavosteliida</taxon>
        <taxon>Cavosteliaceae</taxon>
        <taxon>Planoprotostelium</taxon>
    </lineage>
</organism>
<proteinExistence type="predicted"/>
<dbReference type="SUPFAM" id="SSF48425">
    <property type="entry name" value="Sec7 domain"/>
    <property type="match status" value="1"/>
</dbReference>
<evidence type="ECO:0000313" key="5">
    <source>
        <dbReference type="EMBL" id="PRP74295.1"/>
    </source>
</evidence>